<feature type="domain" description="DinB-like" evidence="1">
    <location>
        <begin position="17"/>
        <end position="138"/>
    </location>
</feature>
<dbReference type="Pfam" id="PF12867">
    <property type="entry name" value="DinB_2"/>
    <property type="match status" value="1"/>
</dbReference>
<dbReference type="Proteomes" id="UP000030147">
    <property type="component" value="Unassembled WGS sequence"/>
</dbReference>
<dbReference type="InterPro" id="IPR034660">
    <property type="entry name" value="DinB/YfiT-like"/>
</dbReference>
<dbReference type="SUPFAM" id="SSF109854">
    <property type="entry name" value="DinB/YfiT-like putative metalloenzymes"/>
    <property type="match status" value="1"/>
</dbReference>
<name>A0A0A2T6V3_9BACI</name>
<dbReference type="STRING" id="1385514.N782_20695"/>
<organism evidence="2 3">
    <name type="scientific">Pontibacillus yanchengensis Y32</name>
    <dbReference type="NCBI Taxonomy" id="1385514"/>
    <lineage>
        <taxon>Bacteria</taxon>
        <taxon>Bacillati</taxon>
        <taxon>Bacillota</taxon>
        <taxon>Bacilli</taxon>
        <taxon>Bacillales</taxon>
        <taxon>Bacillaceae</taxon>
        <taxon>Pontibacillus</taxon>
    </lineage>
</organism>
<dbReference type="OrthoDB" id="2427314at2"/>
<dbReference type="Gene3D" id="1.20.120.450">
    <property type="entry name" value="dinb family like domain"/>
    <property type="match status" value="1"/>
</dbReference>
<dbReference type="eggNOG" id="COG2318">
    <property type="taxonomic scope" value="Bacteria"/>
</dbReference>
<comment type="caution">
    <text evidence="2">The sequence shown here is derived from an EMBL/GenBank/DDBJ whole genome shotgun (WGS) entry which is preliminary data.</text>
</comment>
<evidence type="ECO:0000313" key="3">
    <source>
        <dbReference type="Proteomes" id="UP000030147"/>
    </source>
</evidence>
<accession>A0A0A2T6V3</accession>
<evidence type="ECO:0000259" key="1">
    <source>
        <dbReference type="Pfam" id="PF12867"/>
    </source>
</evidence>
<dbReference type="EMBL" id="AVBF01000075">
    <property type="protein sequence ID" value="KGP71229.1"/>
    <property type="molecule type" value="Genomic_DNA"/>
</dbReference>
<gene>
    <name evidence="2" type="ORF">N782_20695</name>
</gene>
<proteinExistence type="predicted"/>
<evidence type="ECO:0000313" key="2">
    <source>
        <dbReference type="EMBL" id="KGP71229.1"/>
    </source>
</evidence>
<dbReference type="InterPro" id="IPR024775">
    <property type="entry name" value="DinB-like"/>
</dbReference>
<keyword evidence="3" id="KW-1185">Reference proteome</keyword>
<dbReference type="AlphaFoldDB" id="A0A0A2T6V3"/>
<protein>
    <submittedName>
        <fullName evidence="2">Damage-inducible protein DinB</fullName>
    </submittedName>
</protein>
<sequence>MNLYCKRIFHQIDVLVDTMVTLIDQLDEYDLKRRPTEGKHSIGELLAHLSTICEADLLIADEKTVEEMEAYYTTLQVKTKQDVKEQLIRTVNVLKERYASYGEHEIWEETTSHWGVTYSRYEWLLEMLTHLYHHRGQLHAILVHTYKQEPDILLFE</sequence>
<dbReference type="RefSeq" id="WP_036823485.1">
    <property type="nucleotide sequence ID" value="NZ_AVBF01000075.1"/>
</dbReference>
<reference evidence="2 3" key="1">
    <citation type="journal article" date="2015" name="Stand. Genomic Sci.">
        <title>High quality draft genome sequence of the moderately halophilic bacterium Pontibacillus yanchengensis Y32(T) and comparison among Pontibacillus genomes.</title>
        <authorList>
            <person name="Huang J."/>
            <person name="Qiao Z.X."/>
            <person name="Tang J.W."/>
            <person name="Wang G."/>
        </authorList>
    </citation>
    <scope>NUCLEOTIDE SEQUENCE [LARGE SCALE GENOMIC DNA]</scope>
    <source>
        <strain evidence="2 3">Y32</strain>
    </source>
</reference>